<evidence type="ECO:0000256" key="1">
    <source>
        <dbReference type="SAM" id="Coils"/>
    </source>
</evidence>
<keyword evidence="4" id="KW-1185">Reference proteome</keyword>
<protein>
    <recommendedName>
        <fullName evidence="5">DUF4349 domain-containing protein</fullName>
    </recommendedName>
</protein>
<evidence type="ECO:0000313" key="3">
    <source>
        <dbReference type="EMBL" id="MFC4292628.1"/>
    </source>
</evidence>
<dbReference type="Proteomes" id="UP001595887">
    <property type="component" value="Unassembled WGS sequence"/>
</dbReference>
<name>A0ABV8RHA4_9SPHN</name>
<comment type="caution">
    <text evidence="3">The sequence shown here is derived from an EMBL/GenBank/DDBJ whole genome shotgun (WGS) entry which is preliminary data.</text>
</comment>
<keyword evidence="2" id="KW-0472">Membrane</keyword>
<feature type="transmembrane region" description="Helical" evidence="2">
    <location>
        <begin position="12"/>
        <end position="30"/>
    </location>
</feature>
<keyword evidence="2" id="KW-0812">Transmembrane</keyword>
<feature type="coiled-coil region" evidence="1">
    <location>
        <begin position="159"/>
        <end position="215"/>
    </location>
</feature>
<dbReference type="RefSeq" id="WP_381423478.1">
    <property type="nucleotide sequence ID" value="NZ_JBHSDH010000013.1"/>
</dbReference>
<evidence type="ECO:0000256" key="2">
    <source>
        <dbReference type="SAM" id="Phobius"/>
    </source>
</evidence>
<feature type="transmembrane region" description="Helical" evidence="2">
    <location>
        <begin position="236"/>
        <end position="266"/>
    </location>
</feature>
<proteinExistence type="predicted"/>
<evidence type="ECO:0000313" key="4">
    <source>
        <dbReference type="Proteomes" id="UP001595887"/>
    </source>
</evidence>
<sequence>MKRNNPHLGEGGLMRLFSIIISVIFSGFLLTPGGHATEFVSEPNIGAEQTQPQSIDIPSQRRQNIRISVEKSQIATVIEKHRLACTRLGANICRIEEVSFPNANVYRPTGMLKLRFANGRSEPFVQSIISSRKSGIVDRQDSGYGGRQEVNVPQLLLEKELLLAERKQMEAKKEGIDAELDSFLKRKLNDVDRELERIEEQLKEKEQKFGSEELEISYDEMRNNSSNGYDRMREELWIVLLYGFFGSLGIALITVVYLGILAFAFLGLRKLAQKWGLIKGKKVTLPQS</sequence>
<accession>A0ABV8RHA4</accession>
<organism evidence="3 4">
    <name type="scientific">Sphingorhabdus arenilitoris</name>
    <dbReference type="NCBI Taxonomy" id="1490041"/>
    <lineage>
        <taxon>Bacteria</taxon>
        <taxon>Pseudomonadati</taxon>
        <taxon>Pseudomonadota</taxon>
        <taxon>Alphaproteobacteria</taxon>
        <taxon>Sphingomonadales</taxon>
        <taxon>Sphingomonadaceae</taxon>
        <taxon>Sphingorhabdus</taxon>
    </lineage>
</organism>
<evidence type="ECO:0008006" key="5">
    <source>
        <dbReference type="Google" id="ProtNLM"/>
    </source>
</evidence>
<dbReference type="EMBL" id="JBHSDH010000013">
    <property type="protein sequence ID" value="MFC4292628.1"/>
    <property type="molecule type" value="Genomic_DNA"/>
</dbReference>
<reference evidence="4" key="1">
    <citation type="journal article" date="2019" name="Int. J. Syst. Evol. Microbiol.">
        <title>The Global Catalogue of Microorganisms (GCM) 10K type strain sequencing project: providing services to taxonomists for standard genome sequencing and annotation.</title>
        <authorList>
            <consortium name="The Broad Institute Genomics Platform"/>
            <consortium name="The Broad Institute Genome Sequencing Center for Infectious Disease"/>
            <person name="Wu L."/>
            <person name="Ma J."/>
        </authorList>
    </citation>
    <scope>NUCLEOTIDE SEQUENCE [LARGE SCALE GENOMIC DNA]</scope>
    <source>
        <strain evidence="4">CECT 8531</strain>
    </source>
</reference>
<gene>
    <name evidence="3" type="ORF">ACFOWX_09415</name>
</gene>
<keyword evidence="1" id="KW-0175">Coiled coil</keyword>
<keyword evidence="2" id="KW-1133">Transmembrane helix</keyword>